<dbReference type="PANTHER" id="PTHR21240">
    <property type="entry name" value="2-AMINO-3-CARBOXYLMUCONATE-6-SEMIALDEHYDE DECARBOXYLASE"/>
    <property type="match status" value="1"/>
</dbReference>
<dbReference type="RefSeq" id="WP_285973599.1">
    <property type="nucleotide sequence ID" value="NZ_CP127294.1"/>
</dbReference>
<evidence type="ECO:0000313" key="3">
    <source>
        <dbReference type="EMBL" id="WIX83039.1"/>
    </source>
</evidence>
<name>A0A9Y2IN90_9PSEU</name>
<dbReference type="KEGG" id="acab:QRX50_20880"/>
<evidence type="ECO:0000313" key="4">
    <source>
        <dbReference type="Proteomes" id="UP001236014"/>
    </source>
</evidence>
<dbReference type="InterPro" id="IPR006680">
    <property type="entry name" value="Amidohydro-rel"/>
</dbReference>
<evidence type="ECO:0000259" key="2">
    <source>
        <dbReference type="Pfam" id="PF04909"/>
    </source>
</evidence>
<protein>
    <submittedName>
        <fullName evidence="3">Amidohydrolase family protein</fullName>
    </submittedName>
</protein>
<dbReference type="Pfam" id="PF04909">
    <property type="entry name" value="Amidohydro_2"/>
    <property type="match status" value="1"/>
</dbReference>
<reference evidence="3 4" key="1">
    <citation type="submission" date="2023-06" db="EMBL/GenBank/DDBJ databases">
        <authorList>
            <person name="Oyuntsetseg B."/>
            <person name="Kim S.B."/>
        </authorList>
    </citation>
    <scope>NUCLEOTIDE SEQUENCE [LARGE SCALE GENOMIC DNA]</scope>
    <source>
        <strain evidence="3 4">2-15</strain>
    </source>
</reference>
<evidence type="ECO:0000256" key="1">
    <source>
        <dbReference type="ARBA" id="ARBA00023239"/>
    </source>
</evidence>
<dbReference type="Gene3D" id="3.20.20.140">
    <property type="entry name" value="Metal-dependent hydrolases"/>
    <property type="match status" value="1"/>
</dbReference>
<keyword evidence="4" id="KW-1185">Reference proteome</keyword>
<accession>A0A9Y2IN90</accession>
<dbReference type="GO" id="GO:0016831">
    <property type="term" value="F:carboxy-lyase activity"/>
    <property type="evidence" value="ECO:0007669"/>
    <property type="project" value="InterPro"/>
</dbReference>
<dbReference type="EMBL" id="CP127294">
    <property type="protein sequence ID" value="WIX83039.1"/>
    <property type="molecule type" value="Genomic_DNA"/>
</dbReference>
<dbReference type="GO" id="GO:0019748">
    <property type="term" value="P:secondary metabolic process"/>
    <property type="evidence" value="ECO:0007669"/>
    <property type="project" value="TreeGrafter"/>
</dbReference>
<gene>
    <name evidence="3" type="ORF">QRX50_20880</name>
</gene>
<organism evidence="3 4">
    <name type="scientific">Amycolatopsis carbonis</name>
    <dbReference type="NCBI Taxonomy" id="715471"/>
    <lineage>
        <taxon>Bacteria</taxon>
        <taxon>Bacillati</taxon>
        <taxon>Actinomycetota</taxon>
        <taxon>Actinomycetes</taxon>
        <taxon>Pseudonocardiales</taxon>
        <taxon>Pseudonocardiaceae</taxon>
        <taxon>Amycolatopsis</taxon>
    </lineage>
</organism>
<sequence>MTVLDLHTHVVPPETPFGTSSDPRWARLDTATGVVSVSGKPFRTVHRVAWDLDARRAAAEAVGGTGQLLSAMPELLAPWASPSEGLAYARAFNAWLAEAVRHHDGFFTGLGVVPLQDPAAAAGLLTEIADAGLLGVEVPSNPPTAPLHAPAWAGFLDEAERLGLLVFVHAAGGAAVADYPHPMAANGVVFPASIGTALGGLIVTGALAARSGLRLLASHGGGALITELPRIDYLRGITPALRELMPESAVDSARRLWFDPLLFDAGLVRHLAETVGPDRIVLGTDHPFMPTDPLGFLGDPALPAGFAKAVRETNPEALLAALTRPNSRQRSWR</sequence>
<dbReference type="Proteomes" id="UP001236014">
    <property type="component" value="Chromosome"/>
</dbReference>
<keyword evidence="1" id="KW-0456">Lyase</keyword>
<dbReference type="PANTHER" id="PTHR21240:SF28">
    <property type="entry name" value="ISO-OROTATE DECARBOXYLASE (EUROFUNG)"/>
    <property type="match status" value="1"/>
</dbReference>
<dbReference type="InterPro" id="IPR032466">
    <property type="entry name" value="Metal_Hydrolase"/>
</dbReference>
<dbReference type="GO" id="GO:0005737">
    <property type="term" value="C:cytoplasm"/>
    <property type="evidence" value="ECO:0007669"/>
    <property type="project" value="TreeGrafter"/>
</dbReference>
<dbReference type="GO" id="GO:0016787">
    <property type="term" value="F:hydrolase activity"/>
    <property type="evidence" value="ECO:0007669"/>
    <property type="project" value="InterPro"/>
</dbReference>
<dbReference type="SUPFAM" id="SSF51556">
    <property type="entry name" value="Metallo-dependent hydrolases"/>
    <property type="match status" value="1"/>
</dbReference>
<dbReference type="InterPro" id="IPR032465">
    <property type="entry name" value="ACMSD"/>
</dbReference>
<dbReference type="AlphaFoldDB" id="A0A9Y2IN90"/>
<proteinExistence type="predicted"/>
<feature type="domain" description="Amidohydrolase-related" evidence="2">
    <location>
        <begin position="89"/>
        <end position="319"/>
    </location>
</feature>